<reference evidence="3" key="2">
    <citation type="submission" date="2021-02" db="EMBL/GenBank/DDBJ databases">
        <authorList>
            <person name="Kimball J.A."/>
            <person name="Haas M.W."/>
            <person name="Macchietto M."/>
            <person name="Kono T."/>
            <person name="Duquette J."/>
            <person name="Shao M."/>
        </authorList>
    </citation>
    <scope>NUCLEOTIDE SEQUENCE</scope>
    <source>
        <tissue evidence="3">Fresh leaf tissue</tissue>
    </source>
</reference>
<proteinExistence type="predicted"/>
<evidence type="ECO:0000256" key="1">
    <source>
        <dbReference type="SAM" id="MobiDB-lite"/>
    </source>
</evidence>
<organism evidence="3 4">
    <name type="scientific">Zizania palustris</name>
    <name type="common">Northern wild rice</name>
    <dbReference type="NCBI Taxonomy" id="103762"/>
    <lineage>
        <taxon>Eukaryota</taxon>
        <taxon>Viridiplantae</taxon>
        <taxon>Streptophyta</taxon>
        <taxon>Embryophyta</taxon>
        <taxon>Tracheophyta</taxon>
        <taxon>Spermatophyta</taxon>
        <taxon>Magnoliopsida</taxon>
        <taxon>Liliopsida</taxon>
        <taxon>Poales</taxon>
        <taxon>Poaceae</taxon>
        <taxon>BOP clade</taxon>
        <taxon>Oryzoideae</taxon>
        <taxon>Oryzeae</taxon>
        <taxon>Zizaniinae</taxon>
        <taxon>Zizania</taxon>
    </lineage>
</organism>
<keyword evidence="4" id="KW-1185">Reference proteome</keyword>
<feature type="region of interest" description="Disordered" evidence="1">
    <location>
        <begin position="43"/>
        <end position="123"/>
    </location>
</feature>
<evidence type="ECO:0000256" key="2">
    <source>
        <dbReference type="SAM" id="SignalP"/>
    </source>
</evidence>
<gene>
    <name evidence="3" type="ORF">GUJ93_ZPchr0016g2525</name>
</gene>
<feature type="compositionally biased region" description="Basic and acidic residues" evidence="1">
    <location>
        <begin position="103"/>
        <end position="115"/>
    </location>
</feature>
<accession>A0A8J5TGL9</accession>
<feature type="chain" id="PRO_5035162782" evidence="2">
    <location>
        <begin position="27"/>
        <end position="226"/>
    </location>
</feature>
<evidence type="ECO:0000313" key="4">
    <source>
        <dbReference type="Proteomes" id="UP000729402"/>
    </source>
</evidence>
<feature type="signal peptide" evidence="2">
    <location>
        <begin position="1"/>
        <end position="26"/>
    </location>
</feature>
<keyword evidence="2" id="KW-0732">Signal</keyword>
<feature type="compositionally biased region" description="Low complexity" evidence="1">
    <location>
        <begin position="43"/>
        <end position="52"/>
    </location>
</feature>
<protein>
    <submittedName>
        <fullName evidence="3">Uncharacterized protein</fullName>
    </submittedName>
</protein>
<comment type="caution">
    <text evidence="3">The sequence shown here is derived from an EMBL/GenBank/DDBJ whole genome shotgun (WGS) entry which is preliminary data.</text>
</comment>
<dbReference type="OrthoDB" id="785538at2759"/>
<reference evidence="3" key="1">
    <citation type="journal article" date="2021" name="bioRxiv">
        <title>Whole Genome Assembly and Annotation of Northern Wild Rice, Zizania palustris L., Supports a Whole Genome Duplication in the Zizania Genus.</title>
        <authorList>
            <person name="Haas M."/>
            <person name="Kono T."/>
            <person name="Macchietto M."/>
            <person name="Millas R."/>
            <person name="McGilp L."/>
            <person name="Shao M."/>
            <person name="Duquette J."/>
            <person name="Hirsch C.N."/>
            <person name="Kimball J."/>
        </authorList>
    </citation>
    <scope>NUCLEOTIDE SEQUENCE</scope>
    <source>
        <tissue evidence="3">Fresh leaf tissue</tissue>
    </source>
</reference>
<name>A0A8J5TGL9_ZIZPA</name>
<dbReference type="Proteomes" id="UP000729402">
    <property type="component" value="Unassembled WGS sequence"/>
</dbReference>
<evidence type="ECO:0000313" key="3">
    <source>
        <dbReference type="EMBL" id="KAG8083680.1"/>
    </source>
</evidence>
<dbReference type="EMBL" id="JAAALK010000084">
    <property type="protein sequence ID" value="KAG8083680.1"/>
    <property type="molecule type" value="Genomic_DNA"/>
</dbReference>
<dbReference type="AlphaFoldDB" id="A0A8J5TGL9"/>
<sequence>MRSPVLPPSPNRRLAISTLLASLCASLPLPVVLPLAQTPTLDVIPPSRTSPPSRAPPPSNTLPSPSRVSFRSPPPPTLSRSPSLPTAAIHVLVPAKPSTPPTQDRRPRPDSRPDTVEENEGEESIFRWFQQEVMRAGLIHEIKCRRRYENKRAQAQGQRGRPLQPPQRFLDSIFLHSLVQFSSYFRLSCACTKSQPFGFPTTYGNSEVAYASTYGSYDAYNTNQVY</sequence>